<feature type="compositionally biased region" description="Basic and acidic residues" evidence="1">
    <location>
        <begin position="8"/>
        <end position="18"/>
    </location>
</feature>
<keyword evidence="3" id="KW-1185">Reference proteome</keyword>
<evidence type="ECO:0000313" key="2">
    <source>
        <dbReference type="EMBL" id="QDU98301.1"/>
    </source>
</evidence>
<dbReference type="AlphaFoldDB" id="A0A518E2I0"/>
<sequence>MTPTLNSYDKHNEIDRRPNPFVPPGPAGCIGVHCRRAGQLARRPRKRKWGHPDFATIRQPLARFASGHLRFCPSFFATLRLCVRSPVTRCRSSTGSSCLSAVPGRISGSVKKRISRKGAKTQRGGRQRIVLEELGQVATFGILYGVIFKQVRFPERSRCYAKTEVVFPSFRCRCRQNDGPGEIGSVLNGDGRPSGETIAGADLHGRERWDRENGKRRVLIGRLLQFLTGKAAFQG</sequence>
<reference evidence="2 3" key="1">
    <citation type="submission" date="2019-02" db="EMBL/GenBank/DDBJ databases">
        <title>Deep-cultivation of Planctomycetes and their phenomic and genomic characterization uncovers novel biology.</title>
        <authorList>
            <person name="Wiegand S."/>
            <person name="Jogler M."/>
            <person name="Boedeker C."/>
            <person name="Pinto D."/>
            <person name="Vollmers J."/>
            <person name="Rivas-Marin E."/>
            <person name="Kohn T."/>
            <person name="Peeters S.H."/>
            <person name="Heuer A."/>
            <person name="Rast P."/>
            <person name="Oberbeckmann S."/>
            <person name="Bunk B."/>
            <person name="Jeske O."/>
            <person name="Meyerdierks A."/>
            <person name="Storesund J.E."/>
            <person name="Kallscheuer N."/>
            <person name="Luecker S."/>
            <person name="Lage O.M."/>
            <person name="Pohl T."/>
            <person name="Merkel B.J."/>
            <person name="Hornburger P."/>
            <person name="Mueller R.-W."/>
            <person name="Bruemmer F."/>
            <person name="Labrenz M."/>
            <person name="Spormann A.M."/>
            <person name="Op den Camp H."/>
            <person name="Overmann J."/>
            <person name="Amann R."/>
            <person name="Jetten M.S.M."/>
            <person name="Mascher T."/>
            <person name="Medema M.H."/>
            <person name="Devos D.P."/>
            <person name="Kaster A.-K."/>
            <person name="Ovreas L."/>
            <person name="Rohde M."/>
            <person name="Galperin M.Y."/>
            <person name="Jogler C."/>
        </authorList>
    </citation>
    <scope>NUCLEOTIDE SEQUENCE [LARGE SCALE GENOMIC DNA]</scope>
    <source>
        <strain evidence="2 3">Pla85_3_4</strain>
    </source>
</reference>
<accession>A0A518E2I0</accession>
<name>A0A518E2I0_9BACT</name>
<gene>
    <name evidence="2" type="ORF">Pla8534_61630</name>
</gene>
<dbReference type="Proteomes" id="UP000317648">
    <property type="component" value="Chromosome"/>
</dbReference>
<protein>
    <submittedName>
        <fullName evidence="2">Uncharacterized protein</fullName>
    </submittedName>
</protein>
<feature type="region of interest" description="Disordered" evidence="1">
    <location>
        <begin position="1"/>
        <end position="24"/>
    </location>
</feature>
<proteinExistence type="predicted"/>
<dbReference type="EMBL" id="CP036433">
    <property type="protein sequence ID" value="QDU98301.1"/>
    <property type="molecule type" value="Genomic_DNA"/>
</dbReference>
<evidence type="ECO:0000313" key="3">
    <source>
        <dbReference type="Proteomes" id="UP000317648"/>
    </source>
</evidence>
<dbReference type="KEGG" id="lcre:Pla8534_61630"/>
<organism evidence="2 3">
    <name type="scientific">Lignipirellula cremea</name>
    <dbReference type="NCBI Taxonomy" id="2528010"/>
    <lineage>
        <taxon>Bacteria</taxon>
        <taxon>Pseudomonadati</taxon>
        <taxon>Planctomycetota</taxon>
        <taxon>Planctomycetia</taxon>
        <taxon>Pirellulales</taxon>
        <taxon>Pirellulaceae</taxon>
        <taxon>Lignipirellula</taxon>
    </lineage>
</organism>
<evidence type="ECO:0000256" key="1">
    <source>
        <dbReference type="SAM" id="MobiDB-lite"/>
    </source>
</evidence>